<reference evidence="1" key="2">
    <citation type="submission" date="2020-11" db="EMBL/GenBank/DDBJ databases">
        <authorList>
            <person name="Cecchin M."/>
            <person name="Marcolungo L."/>
            <person name="Rossato M."/>
            <person name="Girolomoni L."/>
            <person name="Cosentino E."/>
            <person name="Cuine S."/>
            <person name="Li-Beisson Y."/>
            <person name="Delledonne M."/>
            <person name="Ballottari M."/>
        </authorList>
    </citation>
    <scope>NUCLEOTIDE SEQUENCE</scope>
    <source>
        <strain evidence="1">211/11P</strain>
        <tissue evidence="1">Whole cell</tissue>
    </source>
</reference>
<keyword evidence="2" id="KW-1185">Reference proteome</keyword>
<organism evidence="1 2">
    <name type="scientific">Chlorella vulgaris</name>
    <name type="common">Green alga</name>
    <dbReference type="NCBI Taxonomy" id="3077"/>
    <lineage>
        <taxon>Eukaryota</taxon>
        <taxon>Viridiplantae</taxon>
        <taxon>Chlorophyta</taxon>
        <taxon>core chlorophytes</taxon>
        <taxon>Trebouxiophyceae</taxon>
        <taxon>Chlorellales</taxon>
        <taxon>Chlorellaceae</taxon>
        <taxon>Chlorella clade</taxon>
        <taxon>Chlorella</taxon>
    </lineage>
</organism>
<dbReference type="Gene3D" id="1.25.70.10">
    <property type="entry name" value="Transcription termination factor 3, mitochondrial"/>
    <property type="match status" value="1"/>
</dbReference>
<reference evidence="1" key="1">
    <citation type="journal article" date="2019" name="Plant J.">
        <title>Chlorella vulgaris genome assembly and annotation reveals the molecular basis for metabolic acclimation to high light conditions.</title>
        <authorList>
            <person name="Cecchin M."/>
            <person name="Marcolungo L."/>
            <person name="Rossato M."/>
            <person name="Girolomoni L."/>
            <person name="Cosentino E."/>
            <person name="Cuine S."/>
            <person name="Li-Beisson Y."/>
            <person name="Delledonne M."/>
            <person name="Ballottari M."/>
        </authorList>
    </citation>
    <scope>NUCLEOTIDE SEQUENCE</scope>
    <source>
        <strain evidence="1">211/11P</strain>
    </source>
</reference>
<protein>
    <submittedName>
        <fullName evidence="1">Uncharacterized protein</fullName>
    </submittedName>
</protein>
<dbReference type="AlphaFoldDB" id="A0A9D4YUR6"/>
<dbReference type="Proteomes" id="UP001055712">
    <property type="component" value="Unassembled WGS sequence"/>
</dbReference>
<dbReference type="EMBL" id="SIDB01000010">
    <property type="protein sequence ID" value="KAI3427307.1"/>
    <property type="molecule type" value="Genomic_DNA"/>
</dbReference>
<evidence type="ECO:0000313" key="1">
    <source>
        <dbReference type="EMBL" id="KAI3427307.1"/>
    </source>
</evidence>
<dbReference type="InterPro" id="IPR038538">
    <property type="entry name" value="MTERF_sf"/>
</dbReference>
<accession>A0A9D4YUR6</accession>
<comment type="caution">
    <text evidence="1">The sequence shown here is derived from an EMBL/GenBank/DDBJ whole genome shotgun (WGS) entry which is preliminary data.</text>
</comment>
<dbReference type="OrthoDB" id="520817at2759"/>
<gene>
    <name evidence="1" type="ORF">D9Q98_010224</name>
</gene>
<proteinExistence type="predicted"/>
<sequence>MGCSPAAVAKLLWSSSPLSCSTADSVAQLEQAADVLHHELGVDPETTLELVASKAPSWMNSIQDTLRRRAAALAEEFGRQEAASNVVRNAAALNCDTSVWQRKLLYMAACGVDDAQAVLLKKPLLLHWDRAAPDFVAHRLLLQRLAGLSVVQLYQHHAFQLMRHPVKQLASRLRYVEHRQSSLDDGQQQAREVAWPGTLARSPTAFNDS</sequence>
<name>A0A9D4YUR6_CHLVU</name>
<evidence type="ECO:0000313" key="2">
    <source>
        <dbReference type="Proteomes" id="UP001055712"/>
    </source>
</evidence>